<dbReference type="Proteomes" id="UP001163046">
    <property type="component" value="Unassembled WGS sequence"/>
</dbReference>
<reference evidence="1" key="1">
    <citation type="submission" date="2023-01" db="EMBL/GenBank/DDBJ databases">
        <title>Genome assembly of the deep-sea coral Lophelia pertusa.</title>
        <authorList>
            <person name="Herrera S."/>
            <person name="Cordes E."/>
        </authorList>
    </citation>
    <scope>NUCLEOTIDE SEQUENCE</scope>
    <source>
        <strain evidence="1">USNM1676648</strain>
        <tissue evidence="1">Polyp</tissue>
    </source>
</reference>
<evidence type="ECO:0000313" key="1">
    <source>
        <dbReference type="EMBL" id="KAJ7372724.1"/>
    </source>
</evidence>
<proteinExistence type="predicted"/>
<dbReference type="EMBL" id="MU826835">
    <property type="protein sequence ID" value="KAJ7372724.1"/>
    <property type="molecule type" value="Genomic_DNA"/>
</dbReference>
<organism evidence="1 2">
    <name type="scientific">Desmophyllum pertusum</name>
    <dbReference type="NCBI Taxonomy" id="174260"/>
    <lineage>
        <taxon>Eukaryota</taxon>
        <taxon>Metazoa</taxon>
        <taxon>Cnidaria</taxon>
        <taxon>Anthozoa</taxon>
        <taxon>Hexacorallia</taxon>
        <taxon>Scleractinia</taxon>
        <taxon>Caryophylliina</taxon>
        <taxon>Caryophylliidae</taxon>
        <taxon>Desmophyllum</taxon>
    </lineage>
</organism>
<keyword evidence="2" id="KW-1185">Reference proteome</keyword>
<name>A0A9W9Z1P2_9CNID</name>
<dbReference type="AlphaFoldDB" id="A0A9W9Z1P2"/>
<gene>
    <name evidence="1" type="ORF">OS493_017998</name>
</gene>
<accession>A0A9W9Z1P2</accession>
<comment type="caution">
    <text evidence="1">The sequence shown here is derived from an EMBL/GenBank/DDBJ whole genome shotgun (WGS) entry which is preliminary data.</text>
</comment>
<sequence length="109" mass="12332">MMESNRDLKMLPKVSKTCQELICGSLHFYSHNARPPSFSEHMKTVVSTGVFCYISSLNNHRGLKMYLCGQVVLHSPAYIHVPTSCFSINAYVPTLVQGYHSELLFVHQV</sequence>
<evidence type="ECO:0000313" key="2">
    <source>
        <dbReference type="Proteomes" id="UP001163046"/>
    </source>
</evidence>
<protein>
    <submittedName>
        <fullName evidence="1">Uncharacterized protein</fullName>
    </submittedName>
</protein>